<dbReference type="EMBL" id="WOFH01000001">
    <property type="protein sequence ID" value="MUN35833.1"/>
    <property type="molecule type" value="Genomic_DNA"/>
</dbReference>
<dbReference type="AlphaFoldDB" id="A0A7K1KUK9"/>
<evidence type="ECO:0000313" key="2">
    <source>
        <dbReference type="Proteomes" id="UP000432015"/>
    </source>
</evidence>
<evidence type="ECO:0000313" key="1">
    <source>
        <dbReference type="EMBL" id="MUN35833.1"/>
    </source>
</evidence>
<dbReference type="Proteomes" id="UP000432015">
    <property type="component" value="Unassembled WGS sequence"/>
</dbReference>
<proteinExistence type="predicted"/>
<gene>
    <name evidence="1" type="ORF">GNZ18_04355</name>
</gene>
<protein>
    <submittedName>
        <fullName evidence="1">Uncharacterized protein</fullName>
    </submittedName>
</protein>
<name>A0A7K1KUK9_9ACTN</name>
<organism evidence="1 2">
    <name type="scientific">Actinomadura litoris</name>
    <dbReference type="NCBI Taxonomy" id="2678616"/>
    <lineage>
        <taxon>Bacteria</taxon>
        <taxon>Bacillati</taxon>
        <taxon>Actinomycetota</taxon>
        <taxon>Actinomycetes</taxon>
        <taxon>Streptosporangiales</taxon>
        <taxon>Thermomonosporaceae</taxon>
        <taxon>Actinomadura</taxon>
    </lineage>
</organism>
<reference evidence="1 2" key="1">
    <citation type="submission" date="2019-11" db="EMBL/GenBank/DDBJ databases">
        <authorList>
            <person name="Cao P."/>
        </authorList>
    </citation>
    <scope>NUCLEOTIDE SEQUENCE [LARGE SCALE GENOMIC DNA]</scope>
    <source>
        <strain evidence="1 2">NEAU-AAG5</strain>
    </source>
</reference>
<comment type="caution">
    <text evidence="1">The sequence shown here is derived from an EMBL/GenBank/DDBJ whole genome shotgun (WGS) entry which is preliminary data.</text>
</comment>
<sequence length="69" mass="7798">MPGWHAERSARGLRATRVTSLTNYQIRNGCLRELVAGDEGELWLLCDAQTRLAERVATAERLRVNRSDS</sequence>
<keyword evidence="2" id="KW-1185">Reference proteome</keyword>
<accession>A0A7K1KUK9</accession>
<dbReference type="RefSeq" id="WP_156214702.1">
    <property type="nucleotide sequence ID" value="NZ_WOFH01000001.1"/>
</dbReference>